<gene>
    <name evidence="2" type="ORF">CBW46_002165</name>
</gene>
<accession>A0A2W1NHI8</accession>
<evidence type="ECO:0000256" key="1">
    <source>
        <dbReference type="SAM" id="MobiDB-lite"/>
    </source>
</evidence>
<dbReference type="OrthoDB" id="2655466at2"/>
<evidence type="ECO:0000313" key="3">
    <source>
        <dbReference type="Proteomes" id="UP000214746"/>
    </source>
</evidence>
<dbReference type="AlphaFoldDB" id="A0A2W1NHI8"/>
<dbReference type="Proteomes" id="UP000214746">
    <property type="component" value="Unassembled WGS sequence"/>
</dbReference>
<feature type="compositionally biased region" description="Basic and acidic residues" evidence="1">
    <location>
        <begin position="50"/>
        <end position="64"/>
    </location>
</feature>
<organism evidence="2 3">
    <name type="scientific">Paenibacillus xerothermodurans</name>
    <dbReference type="NCBI Taxonomy" id="1977292"/>
    <lineage>
        <taxon>Bacteria</taxon>
        <taxon>Bacillati</taxon>
        <taxon>Bacillota</taxon>
        <taxon>Bacilli</taxon>
        <taxon>Bacillales</taxon>
        <taxon>Paenibacillaceae</taxon>
        <taxon>Paenibacillus</taxon>
    </lineage>
</organism>
<protein>
    <submittedName>
        <fullName evidence="2">Uncharacterized protein</fullName>
    </submittedName>
</protein>
<keyword evidence="3" id="KW-1185">Reference proteome</keyword>
<sequence>MFNHKQKQLILDVLMRERRRLFSKHRGQLLDQTIADLQQMLRNEGINAPRTRDNSIDWSSRKEK</sequence>
<name>A0A2W1NHI8_PAEXE</name>
<feature type="region of interest" description="Disordered" evidence="1">
    <location>
        <begin position="44"/>
        <end position="64"/>
    </location>
</feature>
<comment type="caution">
    <text evidence="2">The sequence shown here is derived from an EMBL/GenBank/DDBJ whole genome shotgun (WGS) entry which is preliminary data.</text>
</comment>
<proteinExistence type="predicted"/>
<dbReference type="RefSeq" id="WP_089198371.1">
    <property type="nucleotide sequence ID" value="NZ_NHRJ02000001.1"/>
</dbReference>
<evidence type="ECO:0000313" key="2">
    <source>
        <dbReference type="EMBL" id="PZE22601.1"/>
    </source>
</evidence>
<reference evidence="2" key="1">
    <citation type="submission" date="2018-06" db="EMBL/GenBank/DDBJ databases">
        <title>Paenibacillus xerothermodurans sp. nov. an extremely dry heat resistant spore forming bacterium isolated from the soil of Cape Canaveral, Florida.</title>
        <authorList>
            <person name="Seuylemezian A."/>
            <person name="Kaur N."/>
            <person name="Patil P."/>
            <person name="Patil P."/>
            <person name="Mayilraj S."/>
            <person name="Vaishampayan P."/>
        </authorList>
    </citation>
    <scope>NUCLEOTIDE SEQUENCE [LARGE SCALE GENOMIC DNA]</scope>
    <source>
        <strain evidence="2">ATCC 27380</strain>
    </source>
</reference>
<dbReference type="EMBL" id="NHRJ02000001">
    <property type="protein sequence ID" value="PZE22601.1"/>
    <property type="molecule type" value="Genomic_DNA"/>
</dbReference>